<accession>A0A521FPV4</accession>
<dbReference type="AlphaFoldDB" id="A0A521FPV4"/>
<sequence>MRRGDLVTIALQGDYGKPRPALIIQADQFDNLGSVVILPLTSTLIDAPLLRPTIEPSPDNRLRAPSQIMLDKPMTVKTEKIGPSFGHLDDLAMIGVSRSLALFLGLAG</sequence>
<dbReference type="GO" id="GO:0003677">
    <property type="term" value="F:DNA binding"/>
    <property type="evidence" value="ECO:0007669"/>
    <property type="project" value="InterPro"/>
</dbReference>
<evidence type="ECO:0000313" key="2">
    <source>
        <dbReference type="Proteomes" id="UP000319014"/>
    </source>
</evidence>
<reference evidence="1 2" key="1">
    <citation type="submission" date="2017-05" db="EMBL/GenBank/DDBJ databases">
        <authorList>
            <person name="Varghese N."/>
            <person name="Submissions S."/>
        </authorList>
    </citation>
    <scope>NUCLEOTIDE SEQUENCE [LARGE SCALE GENOMIC DNA]</scope>
    <source>
        <strain evidence="1 2">DSM 100094</strain>
    </source>
</reference>
<dbReference type="EMBL" id="FXTK01000033">
    <property type="protein sequence ID" value="SMO98255.1"/>
    <property type="molecule type" value="Genomic_DNA"/>
</dbReference>
<proteinExistence type="predicted"/>
<evidence type="ECO:0000313" key="1">
    <source>
        <dbReference type="EMBL" id="SMO98255.1"/>
    </source>
</evidence>
<dbReference type="Proteomes" id="UP000319014">
    <property type="component" value="Unassembled WGS sequence"/>
</dbReference>
<protein>
    <submittedName>
        <fullName evidence="1">mRNA interferase MazF</fullName>
    </submittedName>
</protein>
<dbReference type="Gene3D" id="2.30.30.110">
    <property type="match status" value="1"/>
</dbReference>
<dbReference type="InterPro" id="IPR011067">
    <property type="entry name" value="Plasmid_toxin/cell-grow_inhib"/>
</dbReference>
<dbReference type="InterPro" id="IPR003477">
    <property type="entry name" value="PemK-like"/>
</dbReference>
<dbReference type="SUPFAM" id="SSF50118">
    <property type="entry name" value="Cell growth inhibitor/plasmid maintenance toxic component"/>
    <property type="match status" value="1"/>
</dbReference>
<dbReference type="Pfam" id="PF02452">
    <property type="entry name" value="PemK_toxin"/>
    <property type="match status" value="1"/>
</dbReference>
<name>A0A521FPV4_9RHOB</name>
<organism evidence="1 2">
    <name type="scientific">Paracoccus laeviglucosivorans</name>
    <dbReference type="NCBI Taxonomy" id="1197861"/>
    <lineage>
        <taxon>Bacteria</taxon>
        <taxon>Pseudomonadati</taxon>
        <taxon>Pseudomonadota</taxon>
        <taxon>Alphaproteobacteria</taxon>
        <taxon>Rhodobacterales</taxon>
        <taxon>Paracoccaceae</taxon>
        <taxon>Paracoccus</taxon>
    </lineage>
</organism>
<dbReference type="RefSeq" id="WP_185958761.1">
    <property type="nucleotide sequence ID" value="NZ_FXTK01000033.1"/>
</dbReference>
<keyword evidence="2" id="KW-1185">Reference proteome</keyword>
<gene>
    <name evidence="1" type="ORF">SAMN06265221_1335</name>
</gene>